<dbReference type="EMBL" id="JAUIRO010000008">
    <property type="protein sequence ID" value="KAK0703175.1"/>
    <property type="molecule type" value="Genomic_DNA"/>
</dbReference>
<reference evidence="2" key="1">
    <citation type="submission" date="2023-06" db="EMBL/GenBank/DDBJ databases">
        <title>Genome-scale phylogeny and comparative genomics of the fungal order Sordariales.</title>
        <authorList>
            <consortium name="Lawrence Berkeley National Laboratory"/>
            <person name="Hensen N."/>
            <person name="Bonometti L."/>
            <person name="Westerberg I."/>
            <person name="Brannstrom I.O."/>
            <person name="Guillou S."/>
            <person name="Cros-Aarteil S."/>
            <person name="Calhoun S."/>
            <person name="Haridas S."/>
            <person name="Kuo A."/>
            <person name="Mondo S."/>
            <person name="Pangilinan J."/>
            <person name="Riley R."/>
            <person name="LaButti K."/>
            <person name="Andreopoulos B."/>
            <person name="Lipzen A."/>
            <person name="Chen C."/>
            <person name="Yanf M."/>
            <person name="Daum C."/>
            <person name="Ng V."/>
            <person name="Clum A."/>
            <person name="Steindorff A."/>
            <person name="Ohm R."/>
            <person name="Martin F."/>
            <person name="Silar P."/>
            <person name="Natvig D."/>
            <person name="Lalanne C."/>
            <person name="Gautier V."/>
            <person name="Ament-velasquez S.L."/>
            <person name="Kruys A."/>
            <person name="Hutchinson M.I."/>
            <person name="Powell A.J."/>
            <person name="Barry K."/>
            <person name="Miller A.N."/>
            <person name="Grigoriev I.V."/>
            <person name="Debuchy R."/>
            <person name="Gladieux P."/>
            <person name="Thoren M.H."/>
            <person name="Johannesson H."/>
        </authorList>
    </citation>
    <scope>NUCLEOTIDE SEQUENCE</scope>
    <source>
        <strain evidence="2">SMH2392-1A</strain>
    </source>
</reference>
<evidence type="ECO:0000313" key="2">
    <source>
        <dbReference type="EMBL" id="KAK0703175.1"/>
    </source>
</evidence>
<dbReference type="Proteomes" id="UP001172101">
    <property type="component" value="Unassembled WGS sequence"/>
</dbReference>
<feature type="region of interest" description="Disordered" evidence="1">
    <location>
        <begin position="1"/>
        <end position="21"/>
    </location>
</feature>
<evidence type="ECO:0000256" key="1">
    <source>
        <dbReference type="SAM" id="MobiDB-lite"/>
    </source>
</evidence>
<dbReference type="GeneID" id="85323833"/>
<protein>
    <submittedName>
        <fullName evidence="2">Uncharacterized protein</fullName>
    </submittedName>
</protein>
<gene>
    <name evidence="2" type="ORF">B0T26DRAFT_680903</name>
</gene>
<organism evidence="2 3">
    <name type="scientific">Lasiosphaeria miniovina</name>
    <dbReference type="NCBI Taxonomy" id="1954250"/>
    <lineage>
        <taxon>Eukaryota</taxon>
        <taxon>Fungi</taxon>
        <taxon>Dikarya</taxon>
        <taxon>Ascomycota</taxon>
        <taxon>Pezizomycotina</taxon>
        <taxon>Sordariomycetes</taxon>
        <taxon>Sordariomycetidae</taxon>
        <taxon>Sordariales</taxon>
        <taxon>Lasiosphaeriaceae</taxon>
        <taxon>Lasiosphaeria</taxon>
    </lineage>
</organism>
<accession>A0AA40DHD4</accession>
<proteinExistence type="predicted"/>
<dbReference type="AlphaFoldDB" id="A0AA40DHD4"/>
<evidence type="ECO:0000313" key="3">
    <source>
        <dbReference type="Proteomes" id="UP001172101"/>
    </source>
</evidence>
<comment type="caution">
    <text evidence="2">The sequence shown here is derived from an EMBL/GenBank/DDBJ whole genome shotgun (WGS) entry which is preliminary data.</text>
</comment>
<keyword evidence="3" id="KW-1185">Reference proteome</keyword>
<feature type="compositionally biased region" description="Low complexity" evidence="1">
    <location>
        <begin position="1"/>
        <end position="19"/>
    </location>
</feature>
<dbReference type="RefSeq" id="XP_060290034.1">
    <property type="nucleotide sequence ID" value="XM_060440563.1"/>
</dbReference>
<name>A0AA40DHD4_9PEZI</name>
<sequence length="287" mass="32057">MSQSSQSTTEAPTTEAPASNLESHYALSHSWASYIGAQFTGQEVLSLRGAVDRHFRQTNTSMTSLQNDLARTQQLIAAALAESKATSERILSEVASLKQDLVKIHESIEARGQNQPIISNTSLDNEAEAGATQPDTQERQTVVSNTSLDDEAEVADMATQPDNWQESQIVVRNVDKDSQVVNGQVVNSQVVKQKGGTRLAGRSFERTLHSNREFRRVYHSSIKEYENSKPISDVAFMWKFIHSIDNFGLSLHIQEWLVAGFPKYVYARKQIRGQSDEHHITISRKLS</sequence>